<proteinExistence type="inferred from homology"/>
<dbReference type="Proteomes" id="UP000507245">
    <property type="component" value="Unassembled WGS sequence"/>
</dbReference>
<evidence type="ECO:0000256" key="1">
    <source>
        <dbReference type="ARBA" id="ARBA00005474"/>
    </source>
</evidence>
<organism evidence="4 5">
    <name type="scientific">Prunus armeniaca</name>
    <name type="common">Apricot</name>
    <name type="synonym">Armeniaca vulgaris</name>
    <dbReference type="NCBI Taxonomy" id="36596"/>
    <lineage>
        <taxon>Eukaryota</taxon>
        <taxon>Viridiplantae</taxon>
        <taxon>Streptophyta</taxon>
        <taxon>Embryophyta</taxon>
        <taxon>Tracheophyta</taxon>
        <taxon>Spermatophyta</taxon>
        <taxon>Magnoliopsida</taxon>
        <taxon>eudicotyledons</taxon>
        <taxon>Gunneridae</taxon>
        <taxon>Pentapetalae</taxon>
        <taxon>rosids</taxon>
        <taxon>fabids</taxon>
        <taxon>Rosales</taxon>
        <taxon>Rosaceae</taxon>
        <taxon>Amygdaloideae</taxon>
        <taxon>Amygdaleae</taxon>
        <taxon>Prunus</taxon>
    </lineage>
</organism>
<reference evidence="5" key="1">
    <citation type="journal article" date="2020" name="Genome Biol.">
        <title>Gamete binning: chromosome-level and haplotype-resolved genome assembly enabled by high-throughput single-cell sequencing of gamete genomes.</title>
        <authorList>
            <person name="Campoy J.A."/>
            <person name="Sun H."/>
            <person name="Goel M."/>
            <person name="Jiao W.-B."/>
            <person name="Folz-Donahue K."/>
            <person name="Wang N."/>
            <person name="Rubio M."/>
            <person name="Liu C."/>
            <person name="Kukat C."/>
            <person name="Ruiz D."/>
            <person name="Huettel B."/>
            <person name="Schneeberger K."/>
        </authorList>
    </citation>
    <scope>NUCLEOTIDE SEQUENCE [LARGE SCALE GENOMIC DNA]</scope>
    <source>
        <strain evidence="5">cv. Rojo Pasion</strain>
    </source>
</reference>
<comment type="similarity">
    <text evidence="1">Belongs to the LOB domain-containing protein family.</text>
</comment>
<keyword evidence="5" id="KW-1185">Reference proteome</keyword>
<dbReference type="AlphaFoldDB" id="A0A6J5WXQ9"/>
<dbReference type="Pfam" id="PF03195">
    <property type="entry name" value="LOB"/>
    <property type="match status" value="1"/>
</dbReference>
<keyword evidence="2" id="KW-0812">Transmembrane</keyword>
<dbReference type="InterPro" id="IPR004883">
    <property type="entry name" value="LOB"/>
</dbReference>
<dbReference type="PROSITE" id="PS50891">
    <property type="entry name" value="LOB"/>
    <property type="match status" value="1"/>
</dbReference>
<dbReference type="PANTHER" id="PTHR31301:SF103">
    <property type="entry name" value="LOB DOMAIN-CONTAINING PROTEIN 5-RELATED"/>
    <property type="match status" value="1"/>
</dbReference>
<sequence>MAPYFPASRYSEFQNAHKICGVSNIQKIMAMAAPDQRQAAAESILTEGNAWKVIDTISCNEAIKLIGSNIKLYKQYLKEMALHVSLKTCRFLKSSTTFLASIGFFPLSFPIPISLFGHFHLFLEQK</sequence>
<name>A0A6J5WXQ9_PRUAR</name>
<keyword evidence="2" id="KW-0472">Membrane</keyword>
<gene>
    <name evidence="4" type="ORF">ORAREDHAP_LOCUS19236</name>
</gene>
<evidence type="ECO:0000259" key="3">
    <source>
        <dbReference type="PROSITE" id="PS50891"/>
    </source>
</evidence>
<feature type="domain" description="LOB" evidence="3">
    <location>
        <begin position="1"/>
        <end position="84"/>
    </location>
</feature>
<protein>
    <recommendedName>
        <fullName evidence="3">LOB domain-containing protein</fullName>
    </recommendedName>
</protein>
<keyword evidence="2" id="KW-1133">Transmembrane helix</keyword>
<evidence type="ECO:0000256" key="2">
    <source>
        <dbReference type="SAM" id="Phobius"/>
    </source>
</evidence>
<dbReference type="EMBL" id="CAEKKB010000003">
    <property type="protein sequence ID" value="CAB4303198.1"/>
    <property type="molecule type" value="Genomic_DNA"/>
</dbReference>
<feature type="transmembrane region" description="Helical" evidence="2">
    <location>
        <begin position="97"/>
        <end position="123"/>
    </location>
</feature>
<accession>A0A6J5WXQ9</accession>
<evidence type="ECO:0000313" key="5">
    <source>
        <dbReference type="Proteomes" id="UP000507245"/>
    </source>
</evidence>
<evidence type="ECO:0000313" key="4">
    <source>
        <dbReference type="EMBL" id="CAB4303198.1"/>
    </source>
</evidence>
<dbReference type="PANTHER" id="PTHR31301">
    <property type="entry name" value="LOB DOMAIN-CONTAINING PROTEIN 4-RELATED"/>
    <property type="match status" value="1"/>
</dbReference>